<protein>
    <recommendedName>
        <fullName evidence="5">Amidohydrolase-related domain-containing protein</fullName>
    </recommendedName>
</protein>
<dbReference type="EMBL" id="JNSK01000010">
    <property type="protein sequence ID" value="KGA19654.1"/>
    <property type="molecule type" value="Genomic_DNA"/>
</dbReference>
<sequence>MIISAATVLIDQELQKEVWLEVEDGLIRSINLGSTPEYDYRYDGILIPGFVDIHCHGGGGKYFSSLTDAEISQVIATHRAGGTVAGLASLVTEPIPNLLEQIKRLVPFAERGEIAGIHLEGPYLSHARCGAHDPALLRTPTIAEVQTLLDAGQGFIKMITIAPELDGALEVIEYLSKCGVIAAIGHSQSDANTAEAAIDRGASVVTHFNNAMPKVVDGPGTMSSAVINELRVSLELILDGEHVSTAIVRDVFTAAPNRIVMVTDAMSAAGSVDGNYRIAELEVIVKDNVARLASNGSLAGSTLTMGKAFNHALNEIGISITEAVHAASTLPALILGRSDLGEIAVGKSAQLNHLTKSGQIEPIKC</sequence>
<keyword evidence="2" id="KW-0479">Metal-binding</keyword>
<evidence type="ECO:0000313" key="6">
    <source>
        <dbReference type="EMBL" id="KGA19654.1"/>
    </source>
</evidence>
<gene>
    <name evidence="6" type="ORF">GM50_4935</name>
</gene>
<dbReference type="PIRSF" id="PIRSF038994">
    <property type="entry name" value="NagA"/>
    <property type="match status" value="1"/>
</dbReference>
<dbReference type="Gene3D" id="2.30.40.10">
    <property type="entry name" value="Urease, subunit C, domain 1"/>
    <property type="match status" value="1"/>
</dbReference>
<evidence type="ECO:0000256" key="3">
    <source>
        <dbReference type="ARBA" id="ARBA00022801"/>
    </source>
</evidence>
<keyword evidence="3" id="KW-0378">Hydrolase</keyword>
<accession>A0A094QBX1</accession>
<dbReference type="SUPFAM" id="SSF51556">
    <property type="entry name" value="Metallo-dependent hydrolases"/>
    <property type="match status" value="1"/>
</dbReference>
<evidence type="ECO:0000259" key="5">
    <source>
        <dbReference type="Pfam" id="PF01979"/>
    </source>
</evidence>
<dbReference type="Pfam" id="PF01979">
    <property type="entry name" value="Amidohydro_1"/>
    <property type="match status" value="1"/>
</dbReference>
<dbReference type="InterPro" id="IPR032466">
    <property type="entry name" value="Metal_Hydrolase"/>
</dbReference>
<dbReference type="InterPro" id="IPR006680">
    <property type="entry name" value="Amidohydro-rel"/>
</dbReference>
<dbReference type="InterPro" id="IPR011059">
    <property type="entry name" value="Metal-dep_hydrolase_composite"/>
</dbReference>
<dbReference type="GO" id="GO:0008448">
    <property type="term" value="F:N-acetylglucosamine-6-phosphate deacetylase activity"/>
    <property type="evidence" value="ECO:0007669"/>
    <property type="project" value="InterPro"/>
</dbReference>
<evidence type="ECO:0000256" key="2">
    <source>
        <dbReference type="ARBA" id="ARBA00022723"/>
    </source>
</evidence>
<evidence type="ECO:0000256" key="1">
    <source>
        <dbReference type="ARBA" id="ARBA00010716"/>
    </source>
</evidence>
<comment type="similarity">
    <text evidence="1">Belongs to the metallo-dependent hydrolases superfamily. NagA family.</text>
</comment>
<feature type="domain" description="Amidohydrolase-related" evidence="5">
    <location>
        <begin position="45"/>
        <end position="354"/>
    </location>
</feature>
<keyword evidence="4" id="KW-0119">Carbohydrate metabolism</keyword>
<name>A0A094QBX1_9ZZZZ</name>
<dbReference type="Gene3D" id="3.20.20.140">
    <property type="entry name" value="Metal-dependent hydrolases"/>
    <property type="match status" value="1"/>
</dbReference>
<reference evidence="6" key="1">
    <citation type="submission" date="2014-05" db="EMBL/GenBank/DDBJ databases">
        <title>Key roles for freshwater Actinobacteria revealed by deep metagenomic sequencing.</title>
        <authorList>
            <person name="Ghai R."/>
            <person name="Mizuno C.M."/>
            <person name="Picazo A."/>
            <person name="Camacho A."/>
            <person name="Rodriguez-Valera F."/>
        </authorList>
    </citation>
    <scope>NUCLEOTIDE SEQUENCE</scope>
</reference>
<dbReference type="InterPro" id="IPR003764">
    <property type="entry name" value="GlcNAc_6-P_deAcase"/>
</dbReference>
<dbReference type="GO" id="GO:0006046">
    <property type="term" value="P:N-acetylglucosamine catabolic process"/>
    <property type="evidence" value="ECO:0007669"/>
    <property type="project" value="TreeGrafter"/>
</dbReference>
<dbReference type="GO" id="GO:0046872">
    <property type="term" value="F:metal ion binding"/>
    <property type="evidence" value="ECO:0007669"/>
    <property type="project" value="UniProtKB-KW"/>
</dbReference>
<comment type="caution">
    <text evidence="6">The sequence shown here is derived from an EMBL/GenBank/DDBJ whole genome shotgun (WGS) entry which is preliminary data.</text>
</comment>
<dbReference type="PANTHER" id="PTHR11113:SF14">
    <property type="entry name" value="N-ACETYLGLUCOSAMINE-6-PHOSPHATE DEACETYLASE"/>
    <property type="match status" value="1"/>
</dbReference>
<proteinExistence type="inferred from homology"/>
<dbReference type="PANTHER" id="PTHR11113">
    <property type="entry name" value="N-ACETYLGLUCOSAMINE-6-PHOSPHATE DEACETYLASE"/>
    <property type="match status" value="1"/>
</dbReference>
<dbReference type="AlphaFoldDB" id="A0A094QBX1"/>
<evidence type="ECO:0000256" key="4">
    <source>
        <dbReference type="ARBA" id="ARBA00023277"/>
    </source>
</evidence>
<organism evidence="6">
    <name type="scientific">freshwater metagenome</name>
    <dbReference type="NCBI Taxonomy" id="449393"/>
    <lineage>
        <taxon>unclassified sequences</taxon>
        <taxon>metagenomes</taxon>
        <taxon>ecological metagenomes</taxon>
    </lineage>
</organism>